<name>A0A0M5MHH4_9NOSO</name>
<gene>
    <name evidence="1" type="ORF">ACX27_22130</name>
</gene>
<dbReference type="STRING" id="224013.ACX27_22130"/>
<reference evidence="2" key="1">
    <citation type="submission" date="2015-07" db="EMBL/GenBank/DDBJ databases">
        <title>Genome Of Nitrogen-Fixing Cyanobacterium Nostoc piscinale CENA21 From Solimoes/Amazon River Floodplain Sediments And Comparative Genomics To Uncover Biosynthetic Natural Products Potential.</title>
        <authorList>
            <person name="Leao T.F."/>
            <person name="Leao P.N."/>
            <person name="Guimaraes P.I."/>
            <person name="de Melo A.G.C."/>
            <person name="Ramos R.T.J."/>
            <person name="Silva A."/>
            <person name="Fiore M.F."/>
            <person name="Schneider M.P.C."/>
        </authorList>
    </citation>
    <scope>NUCLEOTIDE SEQUENCE [LARGE SCALE GENOMIC DNA]</scope>
    <source>
        <strain evidence="2">CENA21</strain>
    </source>
</reference>
<dbReference type="PATRIC" id="fig|224013.5.peg.5307"/>
<protein>
    <submittedName>
        <fullName evidence="1">Uncharacterized protein</fullName>
    </submittedName>
</protein>
<reference evidence="1 2" key="2">
    <citation type="journal article" date="2016" name="Genome Announc.">
        <title>Draft Genome Sequence of the N2-Fixing Cyanobacterium Nostoc piscinale CENA21, Isolated from the Brazilian Amazon Floodplain.</title>
        <authorList>
            <person name="Leao T."/>
            <person name="Guimaraes P.I."/>
            <person name="de Melo A.G."/>
            <person name="Ramos R.T."/>
            <person name="Leao P.N."/>
            <person name="Silva A."/>
            <person name="Fiore M.F."/>
            <person name="Schneider M.P."/>
        </authorList>
    </citation>
    <scope>NUCLEOTIDE SEQUENCE [LARGE SCALE GENOMIC DNA]</scope>
    <source>
        <strain evidence="1 2">CENA21</strain>
    </source>
</reference>
<accession>A0A0M5MHH4</accession>
<organism evidence="1 2">
    <name type="scientific">Nostoc piscinale CENA21</name>
    <dbReference type="NCBI Taxonomy" id="224013"/>
    <lineage>
        <taxon>Bacteria</taxon>
        <taxon>Bacillati</taxon>
        <taxon>Cyanobacteriota</taxon>
        <taxon>Cyanophyceae</taxon>
        <taxon>Nostocales</taxon>
        <taxon>Nostocaceae</taxon>
        <taxon>Nostoc</taxon>
    </lineage>
</organism>
<keyword evidence="2" id="KW-1185">Reference proteome</keyword>
<evidence type="ECO:0000313" key="1">
    <source>
        <dbReference type="EMBL" id="ALF54912.1"/>
    </source>
</evidence>
<dbReference type="Proteomes" id="UP000062645">
    <property type="component" value="Chromosome"/>
</dbReference>
<dbReference type="KEGG" id="npz:ACX27_22130"/>
<dbReference type="RefSeq" id="WP_062295600.1">
    <property type="nucleotide sequence ID" value="NZ_CP012036.1"/>
</dbReference>
<sequence>MQANIKSTDKRKVLLIPRIGTNLKDIIEKILNVAEFEVDKLDEYRKRLNQSSRTFTDKGAREQLLNNLAFQVGINGQHTRAKLADKETQDYLIEKLPALLYDNFFSRTFIKRWKNYSSFGNSYTGISKYY</sequence>
<evidence type="ECO:0000313" key="2">
    <source>
        <dbReference type="Proteomes" id="UP000062645"/>
    </source>
</evidence>
<proteinExistence type="predicted"/>
<dbReference type="EMBL" id="CP012036">
    <property type="protein sequence ID" value="ALF54912.1"/>
    <property type="molecule type" value="Genomic_DNA"/>
</dbReference>
<dbReference type="AlphaFoldDB" id="A0A0M5MHH4"/>